<dbReference type="Proteomes" id="UP000199607">
    <property type="component" value="Unassembled WGS sequence"/>
</dbReference>
<organism evidence="2 3">
    <name type="scientific">Halogranum rubrum</name>
    <dbReference type="NCBI Taxonomy" id="553466"/>
    <lineage>
        <taxon>Archaea</taxon>
        <taxon>Methanobacteriati</taxon>
        <taxon>Methanobacteriota</taxon>
        <taxon>Stenosarchaea group</taxon>
        <taxon>Halobacteria</taxon>
        <taxon>Halobacteriales</taxon>
        <taxon>Haloferacaceae</taxon>
    </lineage>
</organism>
<keyword evidence="3" id="KW-1185">Reference proteome</keyword>
<evidence type="ECO:0000313" key="3">
    <source>
        <dbReference type="Proteomes" id="UP000199607"/>
    </source>
</evidence>
<keyword evidence="1" id="KW-0812">Transmembrane</keyword>
<accession>A0A1I4CFD2</accession>
<evidence type="ECO:0000313" key="2">
    <source>
        <dbReference type="EMBL" id="SFK79904.1"/>
    </source>
</evidence>
<dbReference type="AlphaFoldDB" id="A0A1I4CFD2"/>
<reference evidence="3" key="1">
    <citation type="submission" date="2016-10" db="EMBL/GenBank/DDBJ databases">
        <authorList>
            <person name="Varghese N."/>
            <person name="Submissions S."/>
        </authorList>
    </citation>
    <scope>NUCLEOTIDE SEQUENCE [LARGE SCALE GENOMIC DNA]</scope>
    <source>
        <strain evidence="3">CGMCC 1.7738</strain>
    </source>
</reference>
<protein>
    <submittedName>
        <fullName evidence="2">Uncharacterized protein</fullName>
    </submittedName>
</protein>
<feature type="transmembrane region" description="Helical" evidence="1">
    <location>
        <begin position="200"/>
        <end position="219"/>
    </location>
</feature>
<keyword evidence="1" id="KW-1133">Transmembrane helix</keyword>
<name>A0A1I4CFD2_9EURY</name>
<proteinExistence type="predicted"/>
<dbReference type="EMBL" id="FOTC01000001">
    <property type="protein sequence ID" value="SFK79904.1"/>
    <property type="molecule type" value="Genomic_DNA"/>
</dbReference>
<dbReference type="STRING" id="553466.SAMN04487950_1147"/>
<keyword evidence="1" id="KW-0472">Membrane</keyword>
<evidence type="ECO:0000256" key="1">
    <source>
        <dbReference type="SAM" id="Phobius"/>
    </source>
</evidence>
<feature type="transmembrane region" description="Helical" evidence="1">
    <location>
        <begin position="176"/>
        <end position="194"/>
    </location>
</feature>
<sequence>MLAIVIGGLGWVVFGAVGVGGVGAATEAGMSDSASVSAGLGIVAVTVGRAVEAGSYFVDREYESVSAQEPLRSALVAVAGIGSALFVGGGFVLAGAPGPLVLVAVFTVKFLADVVDVYRERLESFDERTSADFGLATESSHWEPIDTTFDDSPETVRPKRSALLVDGLLRGVRSPAALLVATPLVLLGLLAVTNSGGTPSVFFVPTAILFGTFAVFGVFDRLYRYLCMEYRIAGDAVGYDRLLGPQWRLSRERLASAERTRTVTDRLFGTETLLVDVDDRTRRLPHLSSRAVAHVLGYP</sequence>
<gene>
    <name evidence="2" type="ORF">SAMN04487950_1147</name>
</gene>